<organism evidence="14 15">
    <name type="scientific">Leucocoprinus leucothites</name>
    <dbReference type="NCBI Taxonomy" id="201217"/>
    <lineage>
        <taxon>Eukaryota</taxon>
        <taxon>Fungi</taxon>
        <taxon>Dikarya</taxon>
        <taxon>Basidiomycota</taxon>
        <taxon>Agaricomycotina</taxon>
        <taxon>Agaricomycetes</taxon>
        <taxon>Agaricomycetidae</taxon>
        <taxon>Agaricales</taxon>
        <taxon>Agaricineae</taxon>
        <taxon>Agaricaceae</taxon>
        <taxon>Leucocoprinus</taxon>
    </lineage>
</organism>
<dbReference type="FunFam" id="3.40.50.150:FF:000033">
    <property type="entry name" value="Histone-lysine N-methyltransferase, H3 lysine-79 specific"/>
    <property type="match status" value="1"/>
</dbReference>
<keyword evidence="5 11" id="KW-0808">Transferase</keyword>
<dbReference type="Proteomes" id="UP000559027">
    <property type="component" value="Unassembled WGS sequence"/>
</dbReference>
<evidence type="ECO:0000259" key="13">
    <source>
        <dbReference type="PROSITE" id="PS51569"/>
    </source>
</evidence>
<dbReference type="AlphaFoldDB" id="A0A8H5D9V1"/>
<evidence type="ECO:0000256" key="10">
    <source>
        <dbReference type="ARBA" id="ARBA00047770"/>
    </source>
</evidence>
<proteinExistence type="inferred from homology"/>
<feature type="compositionally biased region" description="Basic residues" evidence="12">
    <location>
        <begin position="101"/>
        <end position="114"/>
    </location>
</feature>
<gene>
    <name evidence="14" type="ORF">D9756_004304</name>
</gene>
<evidence type="ECO:0000313" key="14">
    <source>
        <dbReference type="EMBL" id="KAF5356190.1"/>
    </source>
</evidence>
<comment type="catalytic activity">
    <reaction evidence="10 11">
        <text>L-lysyl(79)-[histone H3] + 3 S-adenosyl-L-methionine = N(6),N(6),N(6)-trimethyl-L-lysyl(79)-[histone H3] + 3 S-adenosyl-L-homocysteine + 3 H(+)</text>
        <dbReference type="Rhea" id="RHEA:60328"/>
        <dbReference type="Rhea" id="RHEA-COMP:15549"/>
        <dbReference type="Rhea" id="RHEA-COMP:15552"/>
        <dbReference type="ChEBI" id="CHEBI:15378"/>
        <dbReference type="ChEBI" id="CHEBI:29969"/>
        <dbReference type="ChEBI" id="CHEBI:57856"/>
        <dbReference type="ChEBI" id="CHEBI:59789"/>
        <dbReference type="ChEBI" id="CHEBI:61961"/>
        <dbReference type="EC" id="2.1.1.360"/>
    </reaction>
</comment>
<dbReference type="PROSITE" id="PS51569">
    <property type="entry name" value="DOT1"/>
    <property type="match status" value="1"/>
</dbReference>
<evidence type="ECO:0000256" key="8">
    <source>
        <dbReference type="ARBA" id="ARBA00023242"/>
    </source>
</evidence>
<evidence type="ECO:0000256" key="2">
    <source>
        <dbReference type="ARBA" id="ARBA00012190"/>
    </source>
</evidence>
<keyword evidence="4 11" id="KW-0489">Methyltransferase</keyword>
<dbReference type="CDD" id="cd02440">
    <property type="entry name" value="AdoMet_MTases"/>
    <property type="match status" value="1"/>
</dbReference>
<dbReference type="InterPro" id="IPR030445">
    <property type="entry name" value="H3-K79_meTrfase"/>
</dbReference>
<reference evidence="14 15" key="1">
    <citation type="journal article" date="2020" name="ISME J.">
        <title>Uncovering the hidden diversity of litter-decomposition mechanisms in mushroom-forming fungi.</title>
        <authorList>
            <person name="Floudas D."/>
            <person name="Bentzer J."/>
            <person name="Ahren D."/>
            <person name="Johansson T."/>
            <person name="Persson P."/>
            <person name="Tunlid A."/>
        </authorList>
    </citation>
    <scope>NUCLEOTIDE SEQUENCE [LARGE SCALE GENOMIC DNA]</scope>
    <source>
        <strain evidence="14 15">CBS 146.42</strain>
    </source>
</reference>
<dbReference type="PANTHER" id="PTHR21451:SF0">
    <property type="entry name" value="HISTONE-LYSINE N-METHYLTRANSFERASE, H3 LYSINE-79 SPECIFIC"/>
    <property type="match status" value="1"/>
</dbReference>
<feature type="region of interest" description="Disordered" evidence="12">
    <location>
        <begin position="273"/>
        <end position="334"/>
    </location>
</feature>
<keyword evidence="7 11" id="KW-0156">Chromatin regulator</keyword>
<evidence type="ECO:0000313" key="15">
    <source>
        <dbReference type="Proteomes" id="UP000559027"/>
    </source>
</evidence>
<protein>
    <recommendedName>
        <fullName evidence="3 11">Histone-lysine N-methyltransferase, H3 lysine-79 specific</fullName>
        <ecNumber evidence="2 11">2.1.1.360</ecNumber>
    </recommendedName>
    <alternativeName>
        <fullName evidence="9 11">Histone H3-K79 methyltransferase</fullName>
    </alternativeName>
</protein>
<evidence type="ECO:0000256" key="11">
    <source>
        <dbReference type="RuleBase" id="RU271113"/>
    </source>
</evidence>
<sequence>MLSSQTNYDFFSSPSPLSSPSSSSVRVTVRPRISPSSHHGSSTTTTPLNSSPLTRPASSPPFSSPLPRKVSKKRKLVHDDDDYMGDDTDSFSAPAPEPKRARAVIKKKPRKRKSTTSSTRVSSRSSSRQNVLAPSPEPIYRSDRSRSTSLFSVHDLDTQTTVFKRRWRTEEGGDPGDDFLSSEVIVRRLMKSYKAYFKNLNDPTDTSFDPHPENYPVAELEYPNSGAKERFILLAPKDKDHYNPIMDLETSLLTIVTYYCTPEQQALFGPLPRISLIDPDDESPPSSPSPSPSPPLSRASSTSSLNYTPSFTDVEPPSTDPETNMAEAPTPSTTQVPLLRALKRAINLQDGPLFLRSLDAINTILRSIKYPTSSSSPYSFPTNPFMDMVDTWSEPGLPKDVLMRIIDENYQRAVGPNVKTLKKYEAFSSTVYGELMPNLSYDIIKLTQLHEDSLFLDLGSGVGNVVVQAALQTGCKAYGVELMPQPARVARDMVKQIQTRARMWGVRIGEMELEEGDMLKSRRVDELMAKADVVLVDNKVFEESLNEALKPKFLDLKEGAIVISLAPFVSSLHGRVTERNVDDICGIFEATECQYHSGSVSWGNNGGSYYVHRVDREGYSRIKERFEQRQSMTRTRTRRNQR</sequence>
<evidence type="ECO:0000256" key="7">
    <source>
        <dbReference type="ARBA" id="ARBA00022853"/>
    </source>
</evidence>
<name>A0A8H5D9V1_9AGAR</name>
<evidence type="ECO:0000256" key="9">
    <source>
        <dbReference type="ARBA" id="ARBA00029821"/>
    </source>
</evidence>
<comment type="subcellular location">
    <subcellularLocation>
        <location evidence="1 11">Nucleus</location>
    </subcellularLocation>
</comment>
<dbReference type="GO" id="GO:0000077">
    <property type="term" value="P:DNA damage checkpoint signaling"/>
    <property type="evidence" value="ECO:0007669"/>
    <property type="project" value="TreeGrafter"/>
</dbReference>
<keyword evidence="15" id="KW-1185">Reference proteome</keyword>
<comment type="function">
    <text evidence="11">Histone methyltransferase that specifically trimethylates histone H3 to form H3K79me3. This methylation is required for telomere silencing and for the pachytene checkpoint during the meiotic cell cycle by allowing the recruitment of RAD9 to double strand breaks. Nucleosomes are preferred as substrate compared to free histone.</text>
</comment>
<dbReference type="PANTHER" id="PTHR21451">
    <property type="entry name" value="HISTONE H3 METHYLTRANSFERASE"/>
    <property type="match status" value="1"/>
</dbReference>
<feature type="compositionally biased region" description="Pro residues" evidence="12">
    <location>
        <begin position="285"/>
        <end position="295"/>
    </location>
</feature>
<feature type="domain" description="DOT1" evidence="13">
    <location>
        <begin position="287"/>
        <end position="627"/>
    </location>
</feature>
<feature type="region of interest" description="Disordered" evidence="12">
    <location>
        <begin position="1"/>
        <end position="146"/>
    </location>
</feature>
<comment type="miscellaneous">
    <text evidence="11">In contrast to other lysine histone methyltransferases, it does not contain a SET domain, suggesting the existence of another mechanism for methylation of lysine residues of histones.</text>
</comment>
<keyword evidence="8 11" id="KW-0539">Nucleus</keyword>
<evidence type="ECO:0000256" key="12">
    <source>
        <dbReference type="SAM" id="MobiDB-lite"/>
    </source>
</evidence>
<accession>A0A8H5D9V1</accession>
<evidence type="ECO:0000256" key="6">
    <source>
        <dbReference type="ARBA" id="ARBA00022691"/>
    </source>
</evidence>
<dbReference type="GO" id="GO:0032259">
    <property type="term" value="P:methylation"/>
    <property type="evidence" value="ECO:0007669"/>
    <property type="project" value="UniProtKB-KW"/>
</dbReference>
<feature type="compositionally biased region" description="Polar residues" evidence="12">
    <location>
        <begin position="1"/>
        <end position="10"/>
    </location>
</feature>
<feature type="compositionally biased region" description="Acidic residues" evidence="12">
    <location>
        <begin position="79"/>
        <end position="89"/>
    </location>
</feature>
<feature type="compositionally biased region" description="Low complexity" evidence="12">
    <location>
        <begin position="296"/>
        <end position="305"/>
    </location>
</feature>
<keyword evidence="6 11" id="KW-0949">S-adenosyl-L-methionine</keyword>
<comment type="caution">
    <text evidence="14">The sequence shown here is derived from an EMBL/GenBank/DDBJ whole genome shotgun (WGS) entry which is preliminary data.</text>
</comment>
<evidence type="ECO:0000256" key="5">
    <source>
        <dbReference type="ARBA" id="ARBA00022679"/>
    </source>
</evidence>
<dbReference type="InterPro" id="IPR029063">
    <property type="entry name" value="SAM-dependent_MTases_sf"/>
</dbReference>
<feature type="compositionally biased region" description="Low complexity" evidence="12">
    <location>
        <begin position="12"/>
        <end position="57"/>
    </location>
</feature>
<evidence type="ECO:0000256" key="4">
    <source>
        <dbReference type="ARBA" id="ARBA00022603"/>
    </source>
</evidence>
<feature type="compositionally biased region" description="Low complexity" evidence="12">
    <location>
        <begin position="115"/>
        <end position="128"/>
    </location>
</feature>
<dbReference type="EC" id="2.1.1.360" evidence="2 11"/>
<dbReference type="GO" id="GO:0006281">
    <property type="term" value="P:DNA repair"/>
    <property type="evidence" value="ECO:0007669"/>
    <property type="project" value="TreeGrafter"/>
</dbReference>
<dbReference type="OrthoDB" id="443402at2759"/>
<dbReference type="GO" id="GO:0140956">
    <property type="term" value="F:histone H3K79 trimethyltransferase activity"/>
    <property type="evidence" value="ECO:0007669"/>
    <property type="project" value="UniProtKB-EC"/>
</dbReference>
<dbReference type="InterPro" id="IPR025789">
    <property type="entry name" value="DOT1_dom"/>
</dbReference>
<evidence type="ECO:0000256" key="1">
    <source>
        <dbReference type="ARBA" id="ARBA00004123"/>
    </source>
</evidence>
<dbReference type="Pfam" id="PF08123">
    <property type="entry name" value="DOT1"/>
    <property type="match status" value="1"/>
</dbReference>
<dbReference type="EMBL" id="JAACJO010000007">
    <property type="protein sequence ID" value="KAF5356190.1"/>
    <property type="molecule type" value="Genomic_DNA"/>
</dbReference>
<dbReference type="GO" id="GO:0005634">
    <property type="term" value="C:nucleus"/>
    <property type="evidence" value="ECO:0007669"/>
    <property type="project" value="UniProtKB-SubCell"/>
</dbReference>
<comment type="similarity">
    <text evidence="11">Belongs to the class I-like SAM-binding methyltransferase superfamily. DOT1 family.</text>
</comment>
<dbReference type="Gene3D" id="3.40.50.150">
    <property type="entry name" value="Vaccinia Virus protein VP39"/>
    <property type="match status" value="1"/>
</dbReference>
<comment type="activity regulation">
    <text evidence="11">Ubiquitination of histone H2B to form H2BK123ub1 is required for efficient DOT1 methyltransferase activity on histone H3.</text>
</comment>
<evidence type="ECO:0000256" key="3">
    <source>
        <dbReference type="ARBA" id="ARBA00020987"/>
    </source>
</evidence>
<dbReference type="SUPFAM" id="SSF53335">
    <property type="entry name" value="S-adenosyl-L-methionine-dependent methyltransferases"/>
    <property type="match status" value="1"/>
</dbReference>